<dbReference type="InterPro" id="IPR015300">
    <property type="entry name" value="DNA-bd_pseudobarrel_sf"/>
</dbReference>
<comment type="caution">
    <text evidence="6">The sequence shown here is derived from an EMBL/GenBank/DDBJ whole genome shotgun (WGS) entry which is preliminary data.</text>
</comment>
<evidence type="ECO:0000313" key="6">
    <source>
        <dbReference type="EMBL" id="PWA92598.1"/>
    </source>
</evidence>
<keyword evidence="3" id="KW-0238">DNA-binding</keyword>
<dbReference type="GO" id="GO:0003677">
    <property type="term" value="F:DNA binding"/>
    <property type="evidence" value="ECO:0007669"/>
    <property type="project" value="UniProtKB-KW"/>
</dbReference>
<gene>
    <name evidence="6" type="ORF">CTI12_AA078470</name>
</gene>
<sequence length="72" mass="8195">MALDTTSNEVLRLARWNLNTVSTLVLRTGWNNFVNENKNDLKLGATIQVWSFRMEDQNKLCLAIAVVKSVDD</sequence>
<proteinExistence type="predicted"/>
<evidence type="ECO:0008006" key="8">
    <source>
        <dbReference type="Google" id="ProtNLM"/>
    </source>
</evidence>
<accession>A0A2U1Q3K9</accession>
<dbReference type="OrthoDB" id="1935604at2759"/>
<evidence type="ECO:0000256" key="4">
    <source>
        <dbReference type="ARBA" id="ARBA00023163"/>
    </source>
</evidence>
<dbReference type="SUPFAM" id="SSF101936">
    <property type="entry name" value="DNA-binding pseudobarrel domain"/>
    <property type="match status" value="1"/>
</dbReference>
<dbReference type="PANTHER" id="PTHR31541:SF25">
    <property type="entry name" value="GAMMA-GLIADIN B"/>
    <property type="match status" value="1"/>
</dbReference>
<reference evidence="6 7" key="1">
    <citation type="journal article" date="2018" name="Mol. Plant">
        <title>The genome of Artemisia annua provides insight into the evolution of Asteraceae family and artemisinin biosynthesis.</title>
        <authorList>
            <person name="Shen Q."/>
            <person name="Zhang L."/>
            <person name="Liao Z."/>
            <person name="Wang S."/>
            <person name="Yan T."/>
            <person name="Shi P."/>
            <person name="Liu M."/>
            <person name="Fu X."/>
            <person name="Pan Q."/>
            <person name="Wang Y."/>
            <person name="Lv Z."/>
            <person name="Lu X."/>
            <person name="Zhang F."/>
            <person name="Jiang W."/>
            <person name="Ma Y."/>
            <person name="Chen M."/>
            <person name="Hao X."/>
            <person name="Li L."/>
            <person name="Tang Y."/>
            <person name="Lv G."/>
            <person name="Zhou Y."/>
            <person name="Sun X."/>
            <person name="Brodelius P.E."/>
            <person name="Rose J.K.C."/>
            <person name="Tang K."/>
        </authorList>
    </citation>
    <scope>NUCLEOTIDE SEQUENCE [LARGE SCALE GENOMIC DNA]</scope>
    <source>
        <strain evidence="7">cv. Huhao1</strain>
        <tissue evidence="6">Leaf</tissue>
    </source>
</reference>
<dbReference type="InterPro" id="IPR005508">
    <property type="entry name" value="At2g31720-like"/>
</dbReference>
<comment type="subcellular location">
    <subcellularLocation>
        <location evidence="1">Nucleus</location>
    </subcellularLocation>
</comment>
<dbReference type="GO" id="GO:0005634">
    <property type="term" value="C:nucleus"/>
    <property type="evidence" value="ECO:0007669"/>
    <property type="project" value="UniProtKB-SubCell"/>
</dbReference>
<evidence type="ECO:0000313" key="7">
    <source>
        <dbReference type="Proteomes" id="UP000245207"/>
    </source>
</evidence>
<evidence type="ECO:0000256" key="1">
    <source>
        <dbReference type="ARBA" id="ARBA00004123"/>
    </source>
</evidence>
<organism evidence="6 7">
    <name type="scientific">Artemisia annua</name>
    <name type="common">Sweet wormwood</name>
    <dbReference type="NCBI Taxonomy" id="35608"/>
    <lineage>
        <taxon>Eukaryota</taxon>
        <taxon>Viridiplantae</taxon>
        <taxon>Streptophyta</taxon>
        <taxon>Embryophyta</taxon>
        <taxon>Tracheophyta</taxon>
        <taxon>Spermatophyta</taxon>
        <taxon>Magnoliopsida</taxon>
        <taxon>eudicotyledons</taxon>
        <taxon>Gunneridae</taxon>
        <taxon>Pentapetalae</taxon>
        <taxon>asterids</taxon>
        <taxon>campanulids</taxon>
        <taxon>Asterales</taxon>
        <taxon>Asteraceae</taxon>
        <taxon>Asteroideae</taxon>
        <taxon>Anthemideae</taxon>
        <taxon>Artemisiinae</taxon>
        <taxon>Artemisia</taxon>
    </lineage>
</organism>
<name>A0A2U1Q3K9_ARTAN</name>
<dbReference type="Proteomes" id="UP000245207">
    <property type="component" value="Unassembled WGS sequence"/>
</dbReference>
<keyword evidence="5" id="KW-0539">Nucleus</keyword>
<keyword evidence="2" id="KW-0805">Transcription regulation</keyword>
<dbReference type="EMBL" id="PKPP01000452">
    <property type="protein sequence ID" value="PWA92598.1"/>
    <property type="molecule type" value="Genomic_DNA"/>
</dbReference>
<evidence type="ECO:0000256" key="5">
    <source>
        <dbReference type="ARBA" id="ARBA00023242"/>
    </source>
</evidence>
<keyword evidence="7" id="KW-1185">Reference proteome</keyword>
<dbReference type="AlphaFoldDB" id="A0A2U1Q3K9"/>
<dbReference type="Gene3D" id="2.40.330.10">
    <property type="entry name" value="DNA-binding pseudobarrel domain"/>
    <property type="match status" value="1"/>
</dbReference>
<evidence type="ECO:0000256" key="2">
    <source>
        <dbReference type="ARBA" id="ARBA00023015"/>
    </source>
</evidence>
<keyword evidence="4" id="KW-0804">Transcription</keyword>
<evidence type="ECO:0000256" key="3">
    <source>
        <dbReference type="ARBA" id="ARBA00023125"/>
    </source>
</evidence>
<dbReference type="PANTHER" id="PTHR31541">
    <property type="entry name" value="B3 DOMAIN PLANT PROTEIN-RELATED"/>
    <property type="match status" value="1"/>
</dbReference>
<protein>
    <recommendedName>
        <fullName evidence="8">B3 domain-containing protein</fullName>
    </recommendedName>
</protein>